<evidence type="ECO:0000256" key="2">
    <source>
        <dbReference type="ARBA" id="ARBA00004191"/>
    </source>
</evidence>
<gene>
    <name evidence="6" type="ORF">LUZ63_017435</name>
</gene>
<dbReference type="InterPro" id="IPR004963">
    <property type="entry name" value="PAE/NOTUM"/>
</dbReference>
<dbReference type="SUPFAM" id="SSF53474">
    <property type="entry name" value="alpha/beta-Hydrolases"/>
    <property type="match status" value="1"/>
</dbReference>
<dbReference type="EMBL" id="JAMQYH010000005">
    <property type="protein sequence ID" value="KAJ1686045.1"/>
    <property type="molecule type" value="Genomic_DNA"/>
</dbReference>
<comment type="caution">
    <text evidence="6">The sequence shown here is derived from an EMBL/GenBank/DDBJ whole genome shotgun (WGS) entry which is preliminary data.</text>
</comment>
<dbReference type="Proteomes" id="UP001151287">
    <property type="component" value="Unassembled WGS sequence"/>
</dbReference>
<protein>
    <recommendedName>
        <fullName evidence="5">Pectin acetylesterase</fullName>
        <ecNumber evidence="5">3.1.1.-</ecNumber>
    </recommendedName>
</protein>
<dbReference type="GO" id="GO:0009505">
    <property type="term" value="C:plant-type cell wall"/>
    <property type="evidence" value="ECO:0007669"/>
    <property type="project" value="TreeGrafter"/>
</dbReference>
<name>A0A9Q0C2G3_9POAL</name>
<accession>A0A9Q0C2G3</accession>
<keyword evidence="5" id="KW-0378">Hydrolase</keyword>
<keyword evidence="5" id="KW-0732">Signal</keyword>
<organism evidence="6 7">
    <name type="scientific">Rhynchospora breviuscula</name>
    <dbReference type="NCBI Taxonomy" id="2022672"/>
    <lineage>
        <taxon>Eukaryota</taxon>
        <taxon>Viridiplantae</taxon>
        <taxon>Streptophyta</taxon>
        <taxon>Embryophyta</taxon>
        <taxon>Tracheophyta</taxon>
        <taxon>Spermatophyta</taxon>
        <taxon>Magnoliopsida</taxon>
        <taxon>Liliopsida</taxon>
        <taxon>Poales</taxon>
        <taxon>Cyperaceae</taxon>
        <taxon>Cyperoideae</taxon>
        <taxon>Rhynchosporeae</taxon>
        <taxon>Rhynchospora</taxon>
    </lineage>
</organism>
<dbReference type="PANTHER" id="PTHR21562">
    <property type="entry name" value="NOTUM-RELATED"/>
    <property type="match status" value="1"/>
</dbReference>
<feature type="chain" id="PRO_5040539921" description="Pectin acetylesterase" evidence="5">
    <location>
        <begin position="21"/>
        <end position="392"/>
    </location>
</feature>
<evidence type="ECO:0000313" key="6">
    <source>
        <dbReference type="EMBL" id="KAJ1686045.1"/>
    </source>
</evidence>
<feature type="signal peptide" evidence="5">
    <location>
        <begin position="1"/>
        <end position="20"/>
    </location>
</feature>
<dbReference type="Pfam" id="PF03283">
    <property type="entry name" value="PAE"/>
    <property type="match status" value="1"/>
</dbReference>
<proteinExistence type="inferred from homology"/>
<evidence type="ECO:0000256" key="4">
    <source>
        <dbReference type="ARBA" id="ARBA00022512"/>
    </source>
</evidence>
<dbReference type="OrthoDB" id="587133at2759"/>
<keyword evidence="5" id="KW-0964">Secreted</keyword>
<dbReference type="GO" id="GO:0071555">
    <property type="term" value="P:cell wall organization"/>
    <property type="evidence" value="ECO:0007669"/>
    <property type="project" value="UniProtKB-KW"/>
</dbReference>
<dbReference type="AlphaFoldDB" id="A0A9Q0C2G3"/>
<comment type="function">
    <text evidence="1 5">Hydrolyzes acetyl esters in homogalacturonan regions of pectin. In type I primary cell wall, galacturonic acid residues of pectin can be acetylated at the O-2 and O-3 positions. Decreasing the degree of acetylation of pectin gels in vitro alters their physical properties.</text>
</comment>
<reference evidence="6" key="1">
    <citation type="journal article" date="2022" name="Cell">
        <title>Repeat-based holocentromeres influence genome architecture and karyotype evolution.</title>
        <authorList>
            <person name="Hofstatter P.G."/>
            <person name="Thangavel G."/>
            <person name="Lux T."/>
            <person name="Neumann P."/>
            <person name="Vondrak T."/>
            <person name="Novak P."/>
            <person name="Zhang M."/>
            <person name="Costa L."/>
            <person name="Castellani M."/>
            <person name="Scott A."/>
            <person name="Toegelov H."/>
            <person name="Fuchs J."/>
            <person name="Mata-Sucre Y."/>
            <person name="Dias Y."/>
            <person name="Vanzela A.L.L."/>
            <person name="Huettel B."/>
            <person name="Almeida C.C.S."/>
            <person name="Simkova H."/>
            <person name="Souza G."/>
            <person name="Pedrosa-Harand A."/>
            <person name="Macas J."/>
            <person name="Mayer K.F.X."/>
            <person name="Houben A."/>
            <person name="Marques A."/>
        </authorList>
    </citation>
    <scope>NUCLEOTIDE SEQUENCE</scope>
    <source>
        <strain evidence="6">RhyBre1mFocal</strain>
    </source>
</reference>
<evidence type="ECO:0000256" key="5">
    <source>
        <dbReference type="RuleBase" id="RU363114"/>
    </source>
</evidence>
<keyword evidence="5" id="KW-0961">Cell wall biogenesis/degradation</keyword>
<evidence type="ECO:0000256" key="1">
    <source>
        <dbReference type="ARBA" id="ARBA00003534"/>
    </source>
</evidence>
<keyword evidence="7" id="KW-1185">Reference proteome</keyword>
<evidence type="ECO:0000313" key="7">
    <source>
        <dbReference type="Proteomes" id="UP001151287"/>
    </source>
</evidence>
<sequence>MNFLLLIGFLVLISTWWVDGGMGAFTDLMVDLTLVKSAISKGAVCLDGTPPGYHIQRGHGSGANNWLVDLEGGGWCNDKWSCMYRTTTALGSSKHMDKIFFPAILSNRSEENPDFYNWNRVRVRYCDGASFAGEGYYKESGLYFRGRRIWSAVMEELMGLGMSSAQQALLSGCSAGGVASVLHCDNFKALFRPQTKVKCLVDAGLFLDYVDVSGQRGLRSLFDGVVTFQGVAQNLPERCTSRMNASLCFFPENLLNGIKTPMFLLNTAYDTWQIENSLAPVSAVKDGPWKFCRLNYTKCDSSQIEFLQGFRKRMTTVAESFYQSKATNGLFINSCFTHGQSVLPGTWHGKNYPSITNKGIAQSVGDWYFNRSKVKLIDCPYPCDTTCHNYVS</sequence>
<dbReference type="GO" id="GO:0052793">
    <property type="term" value="F:pectin acetylesterase activity"/>
    <property type="evidence" value="ECO:0007669"/>
    <property type="project" value="TreeGrafter"/>
</dbReference>
<comment type="similarity">
    <text evidence="3 5">Belongs to the pectinacetylesterase family.</text>
</comment>
<evidence type="ECO:0000256" key="3">
    <source>
        <dbReference type="ARBA" id="ARBA00005784"/>
    </source>
</evidence>
<dbReference type="PANTHER" id="PTHR21562:SF5">
    <property type="entry name" value="PECTIN ACETYLESTERASE 12"/>
    <property type="match status" value="1"/>
</dbReference>
<keyword evidence="4 5" id="KW-0134">Cell wall</keyword>
<dbReference type="EC" id="3.1.1.-" evidence="5"/>
<dbReference type="InterPro" id="IPR029058">
    <property type="entry name" value="AB_hydrolase_fold"/>
</dbReference>
<comment type="subcellular location">
    <subcellularLocation>
        <location evidence="2 5">Secreted</location>
        <location evidence="2 5">Cell wall</location>
    </subcellularLocation>
</comment>